<gene>
    <name evidence="1" type="primary">Acey_s0198.g1625</name>
    <name evidence="1" type="ORF">Y032_0198g1625</name>
</gene>
<proteinExistence type="predicted"/>
<accession>A0A016SP15</accession>
<comment type="caution">
    <text evidence="1">The sequence shown here is derived from an EMBL/GenBank/DDBJ whole genome shotgun (WGS) entry which is preliminary data.</text>
</comment>
<name>A0A016SP15_9BILA</name>
<dbReference type="Proteomes" id="UP000024635">
    <property type="component" value="Unassembled WGS sequence"/>
</dbReference>
<evidence type="ECO:0000313" key="1">
    <source>
        <dbReference type="EMBL" id="EYB92077.1"/>
    </source>
</evidence>
<dbReference type="AlphaFoldDB" id="A0A016SP15"/>
<reference evidence="2" key="1">
    <citation type="journal article" date="2015" name="Nat. Genet.">
        <title>The genome and transcriptome of the zoonotic hookworm Ancylostoma ceylanicum identify infection-specific gene families.</title>
        <authorList>
            <person name="Schwarz E.M."/>
            <person name="Hu Y."/>
            <person name="Antoshechkin I."/>
            <person name="Miller M.M."/>
            <person name="Sternberg P.W."/>
            <person name="Aroian R.V."/>
        </authorList>
    </citation>
    <scope>NUCLEOTIDE SEQUENCE</scope>
    <source>
        <strain evidence="2">HY135</strain>
    </source>
</reference>
<organism evidence="1 2">
    <name type="scientific">Ancylostoma ceylanicum</name>
    <dbReference type="NCBI Taxonomy" id="53326"/>
    <lineage>
        <taxon>Eukaryota</taxon>
        <taxon>Metazoa</taxon>
        <taxon>Ecdysozoa</taxon>
        <taxon>Nematoda</taxon>
        <taxon>Chromadorea</taxon>
        <taxon>Rhabditida</taxon>
        <taxon>Rhabditina</taxon>
        <taxon>Rhabditomorpha</taxon>
        <taxon>Strongyloidea</taxon>
        <taxon>Ancylostomatidae</taxon>
        <taxon>Ancylostomatinae</taxon>
        <taxon>Ancylostoma</taxon>
    </lineage>
</organism>
<sequence>MVVLAGSSTKNAKDLSLPIQKHVQLAPFGTCGNLRYSRKRGISYQQNDGAIGNPFSTKETGNLYPRNELVEYISMCSTC</sequence>
<protein>
    <submittedName>
        <fullName evidence="1">Uncharacterized protein</fullName>
    </submittedName>
</protein>
<keyword evidence="2" id="KW-1185">Reference proteome</keyword>
<evidence type="ECO:0000313" key="2">
    <source>
        <dbReference type="Proteomes" id="UP000024635"/>
    </source>
</evidence>
<dbReference type="EMBL" id="JARK01001534">
    <property type="protein sequence ID" value="EYB92077.1"/>
    <property type="molecule type" value="Genomic_DNA"/>
</dbReference>